<evidence type="ECO:0000313" key="9">
    <source>
        <dbReference type="EMBL" id="CEK73197.1"/>
    </source>
</evidence>
<dbReference type="GO" id="GO:0005634">
    <property type="term" value="C:nucleus"/>
    <property type="evidence" value="ECO:0007669"/>
    <property type="project" value="UniProtKB-SubCell"/>
</dbReference>
<reference evidence="10" key="1">
    <citation type="submission" date="2014-12" db="EMBL/GenBank/DDBJ databases">
        <title>Insight into the proteome of Arion vulgaris.</title>
        <authorList>
            <person name="Aradska J."/>
            <person name="Bulat T."/>
            <person name="Smidak R."/>
            <person name="Sarate P."/>
            <person name="Gangsoo J."/>
            <person name="Sialana F."/>
            <person name="Bilban M."/>
            <person name="Lubec G."/>
        </authorList>
    </citation>
    <scope>NUCLEOTIDE SEQUENCE</scope>
    <source>
        <tissue evidence="10">Skin</tissue>
    </source>
</reference>
<accession>A0A0B6ZX78</accession>
<feature type="domain" description="BHLH" evidence="8">
    <location>
        <begin position="283"/>
        <end position="336"/>
    </location>
</feature>
<sequence>MFSSEEMADSGIEVDFMSFTGAEQDPASDQSDFYELKSKVVVGSPMTDIKHASMPMRANLKQQLQRQQLLEQEKREQQISQSLKSNGHLTGSTGIAVPRVIESAEVPSTVLQVKTQLQHPTKYHVRQNQKRQVQHFLNEHQGSHLPMQSLPANVLSMSAPEHSQYHIQASSSAPEPDLPSPLLGGSGTEFMPHCFDLLGDLQSVDPLELGSLLGESDLIEIQPSIGGSLGGNLSSGLLQPYDGLEADGSVSSASSCPATAFSRQDLPATGVSVQDEMWRKERIKKDNHNMIERRRRFNINDRIKELGGLLPKTIDPDLRQNKGTILKASVDYIKSLQDDQRKFRIIMEQKRKADMDLRKVLLRLNQMQLLIKSHGIDNPIVDDGEIMNTMTTVMNTDLLNNPSLSVSNNQVTHSNVLQSYTSCSGMDDLMDESSPVSGDPMLLSAPVSPEADENSQVFGHFLS</sequence>
<organism evidence="10">
    <name type="scientific">Arion vulgaris</name>
    <dbReference type="NCBI Taxonomy" id="1028688"/>
    <lineage>
        <taxon>Eukaryota</taxon>
        <taxon>Metazoa</taxon>
        <taxon>Spiralia</taxon>
        <taxon>Lophotrochozoa</taxon>
        <taxon>Mollusca</taxon>
        <taxon>Gastropoda</taxon>
        <taxon>Heterobranchia</taxon>
        <taxon>Euthyneura</taxon>
        <taxon>Panpulmonata</taxon>
        <taxon>Eupulmonata</taxon>
        <taxon>Stylommatophora</taxon>
        <taxon>Helicina</taxon>
        <taxon>Arionoidea</taxon>
        <taxon>Arionidae</taxon>
        <taxon>Arion</taxon>
    </lineage>
</organism>
<dbReference type="InterPro" id="IPR036638">
    <property type="entry name" value="HLH_DNA-bd_sf"/>
</dbReference>
<name>A0A0B6ZX78_9EUPU</name>
<dbReference type="GO" id="GO:0000981">
    <property type="term" value="F:DNA-binding transcription factor activity, RNA polymerase II-specific"/>
    <property type="evidence" value="ECO:0007669"/>
    <property type="project" value="TreeGrafter"/>
</dbReference>
<dbReference type="PROSITE" id="PS50888">
    <property type="entry name" value="BHLH"/>
    <property type="match status" value="1"/>
</dbReference>
<evidence type="ECO:0000256" key="7">
    <source>
        <dbReference type="SAM" id="MobiDB-lite"/>
    </source>
</evidence>
<dbReference type="InterPro" id="IPR031867">
    <property type="entry name" value="MiT/TFE_N"/>
</dbReference>
<evidence type="ECO:0000256" key="5">
    <source>
        <dbReference type="ARBA" id="ARBA00023163"/>
    </source>
</evidence>
<evidence type="ECO:0000256" key="6">
    <source>
        <dbReference type="ARBA" id="ARBA00023242"/>
    </source>
</evidence>
<keyword evidence="5" id="KW-0804">Transcription</keyword>
<dbReference type="CDD" id="cd11397">
    <property type="entry name" value="bHLHzip_MITF_like"/>
    <property type="match status" value="1"/>
</dbReference>
<dbReference type="GO" id="GO:0000978">
    <property type="term" value="F:RNA polymerase II cis-regulatory region sequence-specific DNA binding"/>
    <property type="evidence" value="ECO:0007669"/>
    <property type="project" value="TreeGrafter"/>
</dbReference>
<keyword evidence="6" id="KW-0539">Nucleus</keyword>
<feature type="compositionally biased region" description="Polar residues" evidence="7">
    <location>
        <begin position="79"/>
        <end position="92"/>
    </location>
</feature>
<dbReference type="SMART" id="SM00353">
    <property type="entry name" value="HLH"/>
    <property type="match status" value="1"/>
</dbReference>
<dbReference type="EMBL" id="HACG01026333">
    <property type="protein sequence ID" value="CEK73198.1"/>
    <property type="molecule type" value="Transcribed_RNA"/>
</dbReference>
<feature type="region of interest" description="Disordered" evidence="7">
    <location>
        <begin position="61"/>
        <end position="92"/>
    </location>
</feature>
<dbReference type="Pfam" id="PF15951">
    <property type="entry name" value="MITF_TFEB_C_3_N"/>
    <property type="match status" value="1"/>
</dbReference>
<dbReference type="Gene3D" id="4.10.280.10">
    <property type="entry name" value="Helix-loop-helix DNA-binding domain"/>
    <property type="match status" value="1"/>
</dbReference>
<dbReference type="SUPFAM" id="SSF47459">
    <property type="entry name" value="HLH, helix-loop-helix DNA-binding domain"/>
    <property type="match status" value="1"/>
</dbReference>
<dbReference type="PANTHER" id="PTHR45776">
    <property type="entry name" value="MIP04163P"/>
    <property type="match status" value="1"/>
</dbReference>
<dbReference type="Pfam" id="PF00010">
    <property type="entry name" value="HLH"/>
    <property type="match status" value="1"/>
</dbReference>
<comment type="subcellular location">
    <subcellularLocation>
        <location evidence="1">Nucleus</location>
    </subcellularLocation>
</comment>
<dbReference type="AlphaFoldDB" id="A0A0B6ZX78"/>
<evidence type="ECO:0000256" key="1">
    <source>
        <dbReference type="ARBA" id="ARBA00004123"/>
    </source>
</evidence>
<proteinExistence type="inferred from homology"/>
<comment type="similarity">
    <text evidence="2">Belongs to the MiT/TFE family.</text>
</comment>
<dbReference type="PANTHER" id="PTHR45776:SF2">
    <property type="entry name" value="MIP04163P"/>
    <property type="match status" value="1"/>
</dbReference>
<gene>
    <name evidence="10" type="primary">ORF85691</name>
    <name evidence="9" type="synonym">ORF85686</name>
</gene>
<evidence type="ECO:0000313" key="10">
    <source>
        <dbReference type="EMBL" id="CEK73198.1"/>
    </source>
</evidence>
<evidence type="ECO:0000256" key="4">
    <source>
        <dbReference type="ARBA" id="ARBA00023125"/>
    </source>
</evidence>
<dbReference type="InterPro" id="IPR011598">
    <property type="entry name" value="bHLH_dom"/>
</dbReference>
<keyword evidence="3" id="KW-0805">Transcription regulation</keyword>
<keyword evidence="4" id="KW-0238">DNA-binding</keyword>
<evidence type="ECO:0000256" key="3">
    <source>
        <dbReference type="ARBA" id="ARBA00023015"/>
    </source>
</evidence>
<evidence type="ECO:0000256" key="2">
    <source>
        <dbReference type="ARBA" id="ARBA00008289"/>
    </source>
</evidence>
<evidence type="ECO:0000259" key="8">
    <source>
        <dbReference type="PROSITE" id="PS50888"/>
    </source>
</evidence>
<dbReference type="GO" id="GO:0046983">
    <property type="term" value="F:protein dimerization activity"/>
    <property type="evidence" value="ECO:0007669"/>
    <property type="project" value="InterPro"/>
</dbReference>
<feature type="compositionally biased region" description="Low complexity" evidence="7">
    <location>
        <begin position="61"/>
        <end position="70"/>
    </location>
</feature>
<protein>
    <recommendedName>
        <fullName evidence="8">BHLH domain-containing protein</fullName>
    </recommendedName>
</protein>
<dbReference type="EMBL" id="HACG01026332">
    <property type="protein sequence ID" value="CEK73197.1"/>
    <property type="molecule type" value="Transcribed_RNA"/>
</dbReference>